<dbReference type="EMBL" id="SZQA01000002">
    <property type="protein sequence ID" value="TKK91103.1"/>
    <property type="molecule type" value="Genomic_DNA"/>
</dbReference>
<dbReference type="OrthoDB" id="9806864at2"/>
<dbReference type="InterPro" id="IPR000835">
    <property type="entry name" value="HTH_MarR-typ"/>
</dbReference>
<dbReference type="GO" id="GO:0003700">
    <property type="term" value="F:DNA-binding transcription factor activity"/>
    <property type="evidence" value="ECO:0007669"/>
    <property type="project" value="InterPro"/>
</dbReference>
<organism evidence="5 6">
    <name type="scientific">Herbidospora galbida</name>
    <dbReference type="NCBI Taxonomy" id="2575442"/>
    <lineage>
        <taxon>Bacteria</taxon>
        <taxon>Bacillati</taxon>
        <taxon>Actinomycetota</taxon>
        <taxon>Actinomycetes</taxon>
        <taxon>Streptosporangiales</taxon>
        <taxon>Streptosporangiaceae</taxon>
        <taxon>Herbidospora</taxon>
    </lineage>
</organism>
<dbReference type="GO" id="GO:0003677">
    <property type="term" value="F:DNA binding"/>
    <property type="evidence" value="ECO:0007669"/>
    <property type="project" value="UniProtKB-KW"/>
</dbReference>
<keyword evidence="1" id="KW-0805">Transcription regulation</keyword>
<dbReference type="InterPro" id="IPR036390">
    <property type="entry name" value="WH_DNA-bd_sf"/>
</dbReference>
<dbReference type="SUPFAM" id="SSF46785">
    <property type="entry name" value="Winged helix' DNA-binding domain"/>
    <property type="match status" value="1"/>
</dbReference>
<dbReference type="Pfam" id="PF01047">
    <property type="entry name" value="MarR"/>
    <property type="match status" value="1"/>
</dbReference>
<evidence type="ECO:0000256" key="3">
    <source>
        <dbReference type="ARBA" id="ARBA00023163"/>
    </source>
</evidence>
<dbReference type="SMART" id="SM00347">
    <property type="entry name" value="HTH_MARR"/>
    <property type="match status" value="1"/>
</dbReference>
<comment type="caution">
    <text evidence="5">The sequence shown here is derived from an EMBL/GenBank/DDBJ whole genome shotgun (WGS) entry which is preliminary data.</text>
</comment>
<evidence type="ECO:0000313" key="6">
    <source>
        <dbReference type="Proteomes" id="UP000308705"/>
    </source>
</evidence>
<evidence type="ECO:0000256" key="1">
    <source>
        <dbReference type="ARBA" id="ARBA00023015"/>
    </source>
</evidence>
<gene>
    <name evidence="5" type="ORF">FDA94_03640</name>
</gene>
<dbReference type="PANTHER" id="PTHR33164:SF64">
    <property type="entry name" value="TRANSCRIPTIONAL REGULATOR SLYA"/>
    <property type="match status" value="1"/>
</dbReference>
<keyword evidence="6" id="KW-1185">Reference proteome</keyword>
<evidence type="ECO:0000313" key="5">
    <source>
        <dbReference type="EMBL" id="TKK91103.1"/>
    </source>
</evidence>
<reference evidence="5 6" key="1">
    <citation type="submission" date="2019-04" db="EMBL/GenBank/DDBJ databases">
        <title>Herbidospora sp. NEAU-GS14.nov., a novel actinomycete isolated from soil.</title>
        <authorList>
            <person name="Han L."/>
        </authorList>
    </citation>
    <scope>NUCLEOTIDE SEQUENCE [LARGE SCALE GENOMIC DNA]</scope>
    <source>
        <strain evidence="5 6">NEAU-GS14</strain>
    </source>
</reference>
<protein>
    <submittedName>
        <fullName evidence="5">Winged helix-turn-helix transcriptional regulator</fullName>
    </submittedName>
</protein>
<sequence length="112" mass="12567">MGLTHVQFALLVDLWWFDSQGVRPSQRELAEHATVDVMMTSQVVRVLEVKGLLGREDDPADMRKKVLVITDEGRRLAERAAGVVEKVDREFFKVAGEHNALIDVLEQLAGVN</sequence>
<dbReference type="PANTHER" id="PTHR33164">
    <property type="entry name" value="TRANSCRIPTIONAL REGULATOR, MARR FAMILY"/>
    <property type="match status" value="1"/>
</dbReference>
<dbReference type="PROSITE" id="PS50995">
    <property type="entry name" value="HTH_MARR_2"/>
    <property type="match status" value="1"/>
</dbReference>
<dbReference type="GO" id="GO:0006950">
    <property type="term" value="P:response to stress"/>
    <property type="evidence" value="ECO:0007669"/>
    <property type="project" value="TreeGrafter"/>
</dbReference>
<name>A0A4V5V160_9ACTN</name>
<dbReference type="InterPro" id="IPR039422">
    <property type="entry name" value="MarR/SlyA-like"/>
</dbReference>
<evidence type="ECO:0000259" key="4">
    <source>
        <dbReference type="PROSITE" id="PS50995"/>
    </source>
</evidence>
<dbReference type="InterPro" id="IPR036388">
    <property type="entry name" value="WH-like_DNA-bd_sf"/>
</dbReference>
<dbReference type="AlphaFoldDB" id="A0A4V5V160"/>
<accession>A0A4V5V160</accession>
<dbReference type="Gene3D" id="1.10.10.10">
    <property type="entry name" value="Winged helix-like DNA-binding domain superfamily/Winged helix DNA-binding domain"/>
    <property type="match status" value="1"/>
</dbReference>
<dbReference type="Proteomes" id="UP000308705">
    <property type="component" value="Unassembled WGS sequence"/>
</dbReference>
<feature type="domain" description="HTH marR-type" evidence="4">
    <location>
        <begin position="1"/>
        <end position="110"/>
    </location>
</feature>
<keyword evidence="3" id="KW-0804">Transcription</keyword>
<keyword evidence="2" id="KW-0238">DNA-binding</keyword>
<proteinExistence type="predicted"/>
<evidence type="ECO:0000256" key="2">
    <source>
        <dbReference type="ARBA" id="ARBA00023125"/>
    </source>
</evidence>